<dbReference type="Proteomes" id="UP001492380">
    <property type="component" value="Unassembled WGS sequence"/>
</dbReference>
<protein>
    <submittedName>
        <fullName evidence="2">Uncharacterized protein</fullName>
    </submittedName>
</protein>
<reference evidence="2 3" key="1">
    <citation type="submission" date="2024-04" db="EMBL/GenBank/DDBJ databases">
        <title>Phyllosticta paracitricarpa is synonymous to the EU quarantine fungus P. citricarpa based on phylogenomic analyses.</title>
        <authorList>
            <consortium name="Lawrence Berkeley National Laboratory"/>
            <person name="Van Ingen-Buijs V.A."/>
            <person name="Van Westerhoven A.C."/>
            <person name="Haridas S."/>
            <person name="Skiadas P."/>
            <person name="Martin F."/>
            <person name="Groenewald J.Z."/>
            <person name="Crous P.W."/>
            <person name="Seidl M.F."/>
        </authorList>
    </citation>
    <scope>NUCLEOTIDE SEQUENCE [LARGE SCALE GENOMIC DNA]</scope>
    <source>
        <strain evidence="2 3">CBS 123374</strain>
    </source>
</reference>
<evidence type="ECO:0000313" key="3">
    <source>
        <dbReference type="Proteomes" id="UP001492380"/>
    </source>
</evidence>
<accession>A0ABR1Z004</accession>
<feature type="chain" id="PRO_5046498574" evidence="1">
    <location>
        <begin position="19"/>
        <end position="216"/>
    </location>
</feature>
<proteinExistence type="predicted"/>
<gene>
    <name evidence="2" type="ORF">HDK90DRAFT_463141</name>
</gene>
<keyword evidence="1" id="KW-0732">Signal</keyword>
<comment type="caution">
    <text evidence="2">The sequence shown here is derived from an EMBL/GenBank/DDBJ whole genome shotgun (WGS) entry which is preliminary data.</text>
</comment>
<evidence type="ECO:0000313" key="2">
    <source>
        <dbReference type="EMBL" id="KAK8244293.1"/>
    </source>
</evidence>
<dbReference type="EMBL" id="JBBWRZ010000002">
    <property type="protein sequence ID" value="KAK8244293.1"/>
    <property type="molecule type" value="Genomic_DNA"/>
</dbReference>
<evidence type="ECO:0000256" key="1">
    <source>
        <dbReference type="SAM" id="SignalP"/>
    </source>
</evidence>
<sequence>MILPLVIVLLSLAPLSLARQWYDVHFGTSPPYPPPQFFVELAGQMIVPHLPHAGEYYIFPAMQPWQGGGIYQSVLDGRSGKWSFVNGWCCAKGFPCSSPFSSKWDHAGDPRAGWTNVIKHESTGTTKTTHVNLGGKFFNQVLFGIELYNQHWDFGWLEFKNIFIRSNGRDTKWCTTPISDTAIFEIAKPVATVDRRGVTCFIAALVQKQPSHPQPP</sequence>
<feature type="signal peptide" evidence="1">
    <location>
        <begin position="1"/>
        <end position="18"/>
    </location>
</feature>
<keyword evidence="3" id="KW-1185">Reference proteome</keyword>
<organism evidence="2 3">
    <name type="scientific">Phyllosticta capitalensis</name>
    <dbReference type="NCBI Taxonomy" id="121624"/>
    <lineage>
        <taxon>Eukaryota</taxon>
        <taxon>Fungi</taxon>
        <taxon>Dikarya</taxon>
        <taxon>Ascomycota</taxon>
        <taxon>Pezizomycotina</taxon>
        <taxon>Dothideomycetes</taxon>
        <taxon>Dothideomycetes incertae sedis</taxon>
        <taxon>Botryosphaeriales</taxon>
        <taxon>Phyllostictaceae</taxon>
        <taxon>Phyllosticta</taxon>
    </lineage>
</organism>
<name>A0ABR1Z004_9PEZI</name>